<evidence type="ECO:0000256" key="1">
    <source>
        <dbReference type="PIRSR" id="PIRSR601310-1"/>
    </source>
</evidence>
<dbReference type="Pfam" id="PF01230">
    <property type="entry name" value="HIT"/>
    <property type="match status" value="1"/>
</dbReference>
<organism evidence="5 6">
    <name type="scientific">Eubacterium uniforme</name>
    <dbReference type="NCBI Taxonomy" id="39495"/>
    <lineage>
        <taxon>Bacteria</taxon>
        <taxon>Bacillati</taxon>
        <taxon>Bacillota</taxon>
        <taxon>Clostridia</taxon>
        <taxon>Eubacteriales</taxon>
        <taxon>Eubacteriaceae</taxon>
        <taxon>Eubacterium</taxon>
    </lineage>
</organism>
<feature type="domain" description="HIT" evidence="4">
    <location>
        <begin position="7"/>
        <end position="114"/>
    </location>
</feature>
<dbReference type="GO" id="GO:0003824">
    <property type="term" value="F:catalytic activity"/>
    <property type="evidence" value="ECO:0007669"/>
    <property type="project" value="InterPro"/>
</dbReference>
<accession>A0A1T4VE48</accession>
<evidence type="ECO:0000313" key="5">
    <source>
        <dbReference type="EMBL" id="SKA63230.1"/>
    </source>
</evidence>
<protein>
    <submittedName>
        <fullName evidence="5">Histidine triad (HIT) family protein</fullName>
    </submittedName>
</protein>
<name>A0A1T4VE48_9FIRM</name>
<sequence length="139" mass="15463">MKDPECIFCKIAGGEIPSTTLYEDEDFRVIFDISPASFGHALILPKEHYANVYELGDNEASKLFVVAKKVAAAIKEETGCDGLNILQNNGEIAGQTIFHFHTHIIPRYKGDSATITWKHLEPEMDKLSALAENIKSKLQ</sequence>
<dbReference type="SUPFAM" id="SSF54197">
    <property type="entry name" value="HIT-like"/>
    <property type="match status" value="1"/>
</dbReference>
<evidence type="ECO:0000313" key="6">
    <source>
        <dbReference type="Proteomes" id="UP000190814"/>
    </source>
</evidence>
<dbReference type="PROSITE" id="PS00892">
    <property type="entry name" value="HIT_1"/>
    <property type="match status" value="1"/>
</dbReference>
<dbReference type="Gene3D" id="3.30.428.10">
    <property type="entry name" value="HIT-like"/>
    <property type="match status" value="1"/>
</dbReference>
<dbReference type="InterPro" id="IPR036265">
    <property type="entry name" value="HIT-like_sf"/>
</dbReference>
<dbReference type="RefSeq" id="WP_078765670.1">
    <property type="nucleotide sequence ID" value="NZ_FUXZ01000004.1"/>
</dbReference>
<dbReference type="PANTHER" id="PTHR46648">
    <property type="entry name" value="HIT FAMILY PROTEIN 1"/>
    <property type="match status" value="1"/>
</dbReference>
<dbReference type="AlphaFoldDB" id="A0A1T4VE48"/>
<reference evidence="5 6" key="1">
    <citation type="submission" date="2017-02" db="EMBL/GenBank/DDBJ databases">
        <authorList>
            <person name="Peterson S.W."/>
        </authorList>
    </citation>
    <scope>NUCLEOTIDE SEQUENCE [LARGE SCALE GENOMIC DNA]</scope>
    <source>
        <strain evidence="5 6">ATCC 35992</strain>
    </source>
</reference>
<dbReference type="InterPro" id="IPR019808">
    <property type="entry name" value="Histidine_triad_CS"/>
</dbReference>
<dbReference type="PRINTS" id="PR00332">
    <property type="entry name" value="HISTRIAD"/>
</dbReference>
<evidence type="ECO:0000256" key="3">
    <source>
        <dbReference type="PROSITE-ProRule" id="PRU00464"/>
    </source>
</evidence>
<evidence type="ECO:0000259" key="4">
    <source>
        <dbReference type="PROSITE" id="PS51084"/>
    </source>
</evidence>
<feature type="active site" description="Tele-AMP-histidine intermediate" evidence="1">
    <location>
        <position position="101"/>
    </location>
</feature>
<proteinExistence type="predicted"/>
<dbReference type="OrthoDB" id="9784774at2"/>
<dbReference type="STRING" id="39495.SAMN02745111_00789"/>
<dbReference type="PROSITE" id="PS51084">
    <property type="entry name" value="HIT_2"/>
    <property type="match status" value="1"/>
</dbReference>
<gene>
    <name evidence="5" type="ORF">SAMN02745111_00789</name>
</gene>
<dbReference type="EMBL" id="FUXZ01000004">
    <property type="protein sequence ID" value="SKA63230.1"/>
    <property type="molecule type" value="Genomic_DNA"/>
</dbReference>
<dbReference type="GO" id="GO:0009117">
    <property type="term" value="P:nucleotide metabolic process"/>
    <property type="evidence" value="ECO:0007669"/>
    <property type="project" value="TreeGrafter"/>
</dbReference>
<dbReference type="CDD" id="cd01277">
    <property type="entry name" value="HINT_subgroup"/>
    <property type="match status" value="1"/>
</dbReference>
<feature type="short sequence motif" description="Histidine triad motif" evidence="2 3">
    <location>
        <begin position="99"/>
        <end position="103"/>
    </location>
</feature>
<dbReference type="InterPro" id="IPR001310">
    <property type="entry name" value="Histidine_triad_HIT"/>
</dbReference>
<keyword evidence="6" id="KW-1185">Reference proteome</keyword>
<dbReference type="Proteomes" id="UP000190814">
    <property type="component" value="Unassembled WGS sequence"/>
</dbReference>
<dbReference type="InterPro" id="IPR011146">
    <property type="entry name" value="HIT-like"/>
</dbReference>
<dbReference type="InterPro" id="IPR039384">
    <property type="entry name" value="HINT"/>
</dbReference>
<evidence type="ECO:0000256" key="2">
    <source>
        <dbReference type="PIRSR" id="PIRSR601310-3"/>
    </source>
</evidence>
<dbReference type="PANTHER" id="PTHR46648:SF1">
    <property type="entry name" value="ADENOSINE 5'-MONOPHOSPHORAMIDASE HNT1"/>
    <property type="match status" value="1"/>
</dbReference>